<accession>A0AAJ1TEI0</accession>
<dbReference type="Proteomes" id="UP001238450">
    <property type="component" value="Unassembled WGS sequence"/>
</dbReference>
<keyword evidence="2" id="KW-1185">Reference proteome</keyword>
<evidence type="ECO:0000313" key="2">
    <source>
        <dbReference type="Proteomes" id="UP001238450"/>
    </source>
</evidence>
<proteinExistence type="predicted"/>
<name>A0AAJ1TEI0_9BACL</name>
<organism evidence="1 2">
    <name type="scientific">Croceifilum oryzae</name>
    <dbReference type="NCBI Taxonomy" id="1553429"/>
    <lineage>
        <taxon>Bacteria</taxon>
        <taxon>Bacillati</taxon>
        <taxon>Bacillota</taxon>
        <taxon>Bacilli</taxon>
        <taxon>Bacillales</taxon>
        <taxon>Thermoactinomycetaceae</taxon>
        <taxon>Croceifilum</taxon>
    </lineage>
</organism>
<dbReference type="EMBL" id="JAUSUV010000006">
    <property type="protein sequence ID" value="MDQ0417393.1"/>
    <property type="molecule type" value="Genomic_DNA"/>
</dbReference>
<comment type="caution">
    <text evidence="1">The sequence shown here is derived from an EMBL/GenBank/DDBJ whole genome shotgun (WGS) entry which is preliminary data.</text>
</comment>
<reference evidence="1 2" key="1">
    <citation type="submission" date="2023-07" db="EMBL/GenBank/DDBJ databases">
        <title>Genomic Encyclopedia of Type Strains, Phase IV (KMG-IV): sequencing the most valuable type-strain genomes for metagenomic binning, comparative biology and taxonomic classification.</title>
        <authorList>
            <person name="Goeker M."/>
        </authorList>
    </citation>
    <scope>NUCLEOTIDE SEQUENCE [LARGE SCALE GENOMIC DNA]</scope>
    <source>
        <strain evidence="1 2">DSM 46876</strain>
    </source>
</reference>
<dbReference type="AlphaFoldDB" id="A0AAJ1TEI0"/>
<evidence type="ECO:0000313" key="1">
    <source>
        <dbReference type="EMBL" id="MDQ0417393.1"/>
    </source>
</evidence>
<sequence>MNLSYPMPSLNERNQMTAVHVEEEFIRMYPPSDAPFASLSLYPPSTIPIHKGTRFPSPFLLTNYEQMKYISIVL</sequence>
<gene>
    <name evidence="1" type="ORF">J2Z48_001566</name>
</gene>
<protein>
    <submittedName>
        <fullName evidence="1">Uncharacterized protein</fullName>
    </submittedName>
</protein>